<comment type="caution">
    <text evidence="2">The sequence shown here is derived from an EMBL/GenBank/DDBJ whole genome shotgun (WGS) entry which is preliminary data.</text>
</comment>
<proteinExistence type="predicted"/>
<dbReference type="EMBL" id="RJKM01000001">
    <property type="protein sequence ID" value="ROP40032.1"/>
    <property type="molecule type" value="Genomic_DNA"/>
</dbReference>
<evidence type="ECO:0000313" key="2">
    <source>
        <dbReference type="EMBL" id="ROP40032.1"/>
    </source>
</evidence>
<dbReference type="AlphaFoldDB" id="A0A3N1HCL7"/>
<name>A0A3N1HCL7_9PSEU</name>
<feature type="transmembrane region" description="Helical" evidence="1">
    <location>
        <begin position="39"/>
        <end position="58"/>
    </location>
</feature>
<accession>A0A3N1HCL7</accession>
<keyword evidence="1" id="KW-0472">Membrane</keyword>
<evidence type="ECO:0000313" key="3">
    <source>
        <dbReference type="Proteomes" id="UP000268727"/>
    </source>
</evidence>
<dbReference type="Proteomes" id="UP000268727">
    <property type="component" value="Unassembled WGS sequence"/>
</dbReference>
<gene>
    <name evidence="2" type="ORF">EDD40_5437</name>
</gene>
<sequence length="95" mass="9166">MRGRGAVLGLVLGVASSLVVEGVAVAADGAVAAPVSLEAPVGIAAVAFGAIGLVAGLVRRRRTAVVRTAANQPVVITPVVDGGDATDVRPATTGV</sequence>
<reference evidence="2 3" key="1">
    <citation type="submission" date="2018-11" db="EMBL/GenBank/DDBJ databases">
        <title>Sequencing the genomes of 1000 actinobacteria strains.</title>
        <authorList>
            <person name="Klenk H.-P."/>
        </authorList>
    </citation>
    <scope>NUCLEOTIDE SEQUENCE [LARGE SCALE GENOMIC DNA]</scope>
    <source>
        <strain evidence="2 3">DSM 44231</strain>
    </source>
</reference>
<keyword evidence="1" id="KW-0812">Transmembrane</keyword>
<evidence type="ECO:0000256" key="1">
    <source>
        <dbReference type="SAM" id="Phobius"/>
    </source>
</evidence>
<keyword evidence="1" id="KW-1133">Transmembrane helix</keyword>
<keyword evidence="3" id="KW-1185">Reference proteome</keyword>
<organism evidence="2 3">
    <name type="scientific">Saccharothrix texasensis</name>
    <dbReference type="NCBI Taxonomy" id="103734"/>
    <lineage>
        <taxon>Bacteria</taxon>
        <taxon>Bacillati</taxon>
        <taxon>Actinomycetota</taxon>
        <taxon>Actinomycetes</taxon>
        <taxon>Pseudonocardiales</taxon>
        <taxon>Pseudonocardiaceae</taxon>
        <taxon>Saccharothrix</taxon>
    </lineage>
</organism>
<dbReference type="RefSeq" id="WP_123745397.1">
    <property type="nucleotide sequence ID" value="NZ_RJKM01000001.1"/>
</dbReference>
<protein>
    <submittedName>
        <fullName evidence="2">Uncharacterized protein</fullName>
    </submittedName>
</protein>